<sequence>MAARVSYAARTVVSVDVKKKKPWEQHNPLHNRWHPDIPCIAEVACGELFRLEMLDCTGGQIADNDSAEDVRRSDFHIMRPFSHIFLSIFVMLHSFVIVLMRSILMEALMLTLS</sequence>
<comment type="caution">
    <text evidence="2">The sequence shown here is derived from an EMBL/GenBank/DDBJ whole genome shotgun (WGS) entry which is preliminary data.</text>
</comment>
<dbReference type="EMBL" id="CM035419">
    <property type="protein sequence ID" value="KAH7416214.1"/>
    <property type="molecule type" value="Genomic_DNA"/>
</dbReference>
<organism evidence="2 3">
    <name type="scientific">Ceratopteris richardii</name>
    <name type="common">Triangle waterfern</name>
    <dbReference type="NCBI Taxonomy" id="49495"/>
    <lineage>
        <taxon>Eukaryota</taxon>
        <taxon>Viridiplantae</taxon>
        <taxon>Streptophyta</taxon>
        <taxon>Embryophyta</taxon>
        <taxon>Tracheophyta</taxon>
        <taxon>Polypodiopsida</taxon>
        <taxon>Polypodiidae</taxon>
        <taxon>Polypodiales</taxon>
        <taxon>Pteridineae</taxon>
        <taxon>Pteridaceae</taxon>
        <taxon>Parkerioideae</taxon>
        <taxon>Ceratopteris</taxon>
    </lineage>
</organism>
<gene>
    <name evidence="2" type="ORF">KP509_14G080800</name>
</gene>
<dbReference type="OrthoDB" id="9975579at2759"/>
<dbReference type="InterPro" id="IPR004304">
    <property type="entry name" value="FmdA_AmdA"/>
</dbReference>
<name>A0A8T2TEP0_CERRI</name>
<dbReference type="AlphaFoldDB" id="A0A8T2TEP0"/>
<dbReference type="Proteomes" id="UP000825935">
    <property type="component" value="Chromosome 14"/>
</dbReference>
<proteinExistence type="predicted"/>
<dbReference type="Pfam" id="PF03069">
    <property type="entry name" value="FmdA_AmdA"/>
    <property type="match status" value="1"/>
</dbReference>
<reference evidence="2" key="1">
    <citation type="submission" date="2021-08" db="EMBL/GenBank/DDBJ databases">
        <title>WGS assembly of Ceratopteris richardii.</title>
        <authorList>
            <person name="Marchant D.B."/>
            <person name="Chen G."/>
            <person name="Jenkins J."/>
            <person name="Shu S."/>
            <person name="Leebens-Mack J."/>
            <person name="Grimwood J."/>
            <person name="Schmutz J."/>
            <person name="Soltis P."/>
            <person name="Soltis D."/>
            <person name="Chen Z.-H."/>
        </authorList>
    </citation>
    <scope>NUCLEOTIDE SEQUENCE</scope>
    <source>
        <strain evidence="2">Whitten #5841</strain>
        <tissue evidence="2">Leaf</tissue>
    </source>
</reference>
<dbReference type="SUPFAM" id="SSF141130">
    <property type="entry name" value="Acetamidase/Formamidase-like"/>
    <property type="match status" value="1"/>
</dbReference>
<keyword evidence="3" id="KW-1185">Reference proteome</keyword>
<keyword evidence="1" id="KW-1133">Transmembrane helix</keyword>
<keyword evidence="1" id="KW-0812">Transmembrane</keyword>
<keyword evidence="1" id="KW-0472">Membrane</keyword>
<protein>
    <submittedName>
        <fullName evidence="2">Uncharacterized protein</fullName>
    </submittedName>
</protein>
<dbReference type="PANTHER" id="PTHR31891:SF1">
    <property type="entry name" value="FORMAMIDASE C869.04-RELATED"/>
    <property type="match status" value="1"/>
</dbReference>
<dbReference type="Gene3D" id="2.60.120.580">
    <property type="entry name" value="Acetamidase/Formamidase-like domains"/>
    <property type="match status" value="1"/>
</dbReference>
<dbReference type="PANTHER" id="PTHR31891">
    <property type="entry name" value="FORMAMIDASE C869.04-RELATED"/>
    <property type="match status" value="1"/>
</dbReference>
<evidence type="ECO:0000256" key="1">
    <source>
        <dbReference type="SAM" id="Phobius"/>
    </source>
</evidence>
<evidence type="ECO:0000313" key="3">
    <source>
        <dbReference type="Proteomes" id="UP000825935"/>
    </source>
</evidence>
<evidence type="ECO:0000313" key="2">
    <source>
        <dbReference type="EMBL" id="KAH7416214.1"/>
    </source>
</evidence>
<feature type="transmembrane region" description="Helical" evidence="1">
    <location>
        <begin position="81"/>
        <end position="104"/>
    </location>
</feature>
<accession>A0A8T2TEP0</accession>
<dbReference type="GO" id="GO:0016811">
    <property type="term" value="F:hydrolase activity, acting on carbon-nitrogen (but not peptide) bonds, in linear amides"/>
    <property type="evidence" value="ECO:0007669"/>
    <property type="project" value="InterPro"/>
</dbReference>